<feature type="region of interest" description="Disordered" evidence="1">
    <location>
        <begin position="1"/>
        <end position="37"/>
    </location>
</feature>
<accession>A0ABS7PGH5</accession>
<dbReference type="EMBL" id="JAHWXP010000004">
    <property type="protein sequence ID" value="MBY8338179.1"/>
    <property type="molecule type" value="Genomic_DNA"/>
</dbReference>
<evidence type="ECO:0000256" key="1">
    <source>
        <dbReference type="SAM" id="MobiDB-lite"/>
    </source>
</evidence>
<keyword evidence="3" id="KW-1185">Reference proteome</keyword>
<gene>
    <name evidence="2" type="ORF">KYN89_14100</name>
</gene>
<organism evidence="2 3">
    <name type="scientific">Alteriqipengyuania abyssalis</name>
    <dbReference type="NCBI Taxonomy" id="2860200"/>
    <lineage>
        <taxon>Bacteria</taxon>
        <taxon>Pseudomonadati</taxon>
        <taxon>Pseudomonadota</taxon>
        <taxon>Alphaproteobacteria</taxon>
        <taxon>Sphingomonadales</taxon>
        <taxon>Erythrobacteraceae</taxon>
        <taxon>Alteriqipengyuania</taxon>
    </lineage>
</organism>
<name>A0ABS7PGH5_9SPHN</name>
<comment type="caution">
    <text evidence="2">The sequence shown here is derived from an EMBL/GenBank/DDBJ whole genome shotgun (WGS) entry which is preliminary data.</text>
</comment>
<evidence type="ECO:0000313" key="3">
    <source>
        <dbReference type="Proteomes" id="UP000759298"/>
    </source>
</evidence>
<reference evidence="2 3" key="1">
    <citation type="submission" date="2021-07" db="EMBL/GenBank/DDBJ databases">
        <title>Alteriqipengyuania abyssalis NZ-12B nov, sp.nov isolated from deep sea sponge in pacific ocean.</title>
        <authorList>
            <person name="Tareen S."/>
            <person name="Wink J."/>
        </authorList>
    </citation>
    <scope>NUCLEOTIDE SEQUENCE [LARGE SCALE GENOMIC DNA]</scope>
    <source>
        <strain evidence="2 3">NZ-12B</strain>
    </source>
</reference>
<dbReference type="Proteomes" id="UP000759298">
    <property type="component" value="Unassembled WGS sequence"/>
</dbReference>
<protein>
    <recommendedName>
        <fullName evidence="4">Aspartate-semialdehyde dehydrogenase</fullName>
    </recommendedName>
</protein>
<proteinExistence type="predicted"/>
<evidence type="ECO:0008006" key="4">
    <source>
        <dbReference type="Google" id="ProtNLM"/>
    </source>
</evidence>
<sequence>MAALSLAACNDGAQEPAPSEPVTQEQIDAQTPNAPSERSIDLLPDGLVIAPPEAGGDGVVLNFGEGEDEVVEALTAVFGGPQFGSNEECGAGPMTFATFDQFVANFQDDRFVGWMVNGPSERASFTGPDGVTLGMSAADLRKLSTYAAFEDSTLGEEFTVGGNEMLVSGLIEDNQVAVLWGGVACNFR</sequence>
<evidence type="ECO:0000313" key="2">
    <source>
        <dbReference type="EMBL" id="MBY8338179.1"/>
    </source>
</evidence>
<feature type="compositionally biased region" description="Polar residues" evidence="1">
    <location>
        <begin position="21"/>
        <end position="36"/>
    </location>
</feature>